<evidence type="ECO:0000259" key="1">
    <source>
        <dbReference type="Pfam" id="PF01872"/>
    </source>
</evidence>
<evidence type="ECO:0000313" key="2">
    <source>
        <dbReference type="EMBL" id="CAB4543054.1"/>
    </source>
</evidence>
<dbReference type="AlphaFoldDB" id="A0A6J6BWA2"/>
<protein>
    <submittedName>
        <fullName evidence="2">Unannotated protein</fullName>
    </submittedName>
</protein>
<dbReference type="Pfam" id="PF01872">
    <property type="entry name" value="RibD_C"/>
    <property type="match status" value="1"/>
</dbReference>
<dbReference type="SUPFAM" id="SSF53597">
    <property type="entry name" value="Dihydrofolate reductase-like"/>
    <property type="match status" value="1"/>
</dbReference>
<dbReference type="EMBL" id="CAEZSS010000040">
    <property type="protein sequence ID" value="CAB4543054.1"/>
    <property type="molecule type" value="Genomic_DNA"/>
</dbReference>
<organism evidence="2">
    <name type="scientific">freshwater metagenome</name>
    <dbReference type="NCBI Taxonomy" id="449393"/>
    <lineage>
        <taxon>unclassified sequences</taxon>
        <taxon>metagenomes</taxon>
        <taxon>ecological metagenomes</taxon>
    </lineage>
</organism>
<feature type="domain" description="Bacterial bifunctional deaminase-reductase C-terminal" evidence="1">
    <location>
        <begin position="19"/>
        <end position="136"/>
    </location>
</feature>
<proteinExistence type="predicted"/>
<dbReference type="Gene3D" id="3.40.430.10">
    <property type="entry name" value="Dihydrofolate Reductase, subunit A"/>
    <property type="match status" value="2"/>
</dbReference>
<dbReference type="GO" id="GO:0009231">
    <property type="term" value="P:riboflavin biosynthetic process"/>
    <property type="evidence" value="ECO:0007669"/>
    <property type="project" value="InterPro"/>
</dbReference>
<accession>A0A6J6BWA2</accession>
<gene>
    <name evidence="2" type="ORF">UFOPK1505_00317</name>
</gene>
<name>A0A6J6BWA2_9ZZZZ</name>
<reference evidence="2" key="1">
    <citation type="submission" date="2020-05" db="EMBL/GenBank/DDBJ databases">
        <authorList>
            <person name="Chiriac C."/>
            <person name="Salcher M."/>
            <person name="Ghai R."/>
            <person name="Kavagutti S V."/>
        </authorList>
    </citation>
    <scope>NUCLEOTIDE SEQUENCE</scope>
</reference>
<dbReference type="InterPro" id="IPR024072">
    <property type="entry name" value="DHFR-like_dom_sf"/>
</dbReference>
<dbReference type="InterPro" id="IPR002734">
    <property type="entry name" value="RibDG_C"/>
</dbReference>
<dbReference type="GO" id="GO:0008703">
    <property type="term" value="F:5-amino-6-(5-phosphoribosylamino)uracil reductase activity"/>
    <property type="evidence" value="ECO:0007669"/>
    <property type="project" value="InterPro"/>
</dbReference>
<sequence>MRALITTANLIVGKSGATTLAGSSIPLSTDEDRRRFKQLREESDLIIIGGNTARREPYKRTPIPLYILTHTKVRLQPKNQLAKQFLMPPAQLFKEISENFPPTDDSSAIRVLVEAGPSLLQSLIDQGLIDHLHLTTNLVKDGENRISVEKLTSSFKLISQEIIEEAKFERYKKI</sequence>